<gene>
    <name evidence="1" type="ORF">LCGC14_2964580</name>
</gene>
<feature type="non-terminal residue" evidence="1">
    <location>
        <position position="1"/>
    </location>
</feature>
<reference evidence="1" key="1">
    <citation type="journal article" date="2015" name="Nature">
        <title>Complex archaea that bridge the gap between prokaryotes and eukaryotes.</title>
        <authorList>
            <person name="Spang A."/>
            <person name="Saw J.H."/>
            <person name="Jorgensen S.L."/>
            <person name="Zaremba-Niedzwiedzka K."/>
            <person name="Martijn J."/>
            <person name="Lind A.E."/>
            <person name="van Eijk R."/>
            <person name="Schleper C."/>
            <person name="Guy L."/>
            <person name="Ettema T.J."/>
        </authorList>
    </citation>
    <scope>NUCLEOTIDE SEQUENCE</scope>
</reference>
<accession>A0A0F9A2J2</accession>
<protein>
    <submittedName>
        <fullName evidence="1">Uncharacterized protein</fullName>
    </submittedName>
</protein>
<sequence>GAEVVEVMNWHEEEPTPTLLAMYRRQVREWDKPPGGTT</sequence>
<name>A0A0F9A2J2_9ZZZZ</name>
<comment type="caution">
    <text evidence="1">The sequence shown here is derived from an EMBL/GenBank/DDBJ whole genome shotgun (WGS) entry which is preliminary data.</text>
</comment>
<dbReference type="AlphaFoldDB" id="A0A0F9A2J2"/>
<dbReference type="EMBL" id="LAZR01060101">
    <property type="protein sequence ID" value="KKK66391.1"/>
    <property type="molecule type" value="Genomic_DNA"/>
</dbReference>
<organism evidence="1">
    <name type="scientific">marine sediment metagenome</name>
    <dbReference type="NCBI Taxonomy" id="412755"/>
    <lineage>
        <taxon>unclassified sequences</taxon>
        <taxon>metagenomes</taxon>
        <taxon>ecological metagenomes</taxon>
    </lineage>
</organism>
<evidence type="ECO:0000313" key="1">
    <source>
        <dbReference type="EMBL" id="KKK66391.1"/>
    </source>
</evidence>
<proteinExistence type="predicted"/>